<keyword evidence="2" id="KW-0328">Glycosyltransferase</keyword>
<proteinExistence type="inferred from homology"/>
<dbReference type="PANTHER" id="PTHR11051">
    <property type="entry name" value="GLYCOSYL HYDROLASE-RELATED"/>
    <property type="match status" value="1"/>
</dbReference>
<dbReference type="InterPro" id="IPR011013">
    <property type="entry name" value="Gal_mutarotase_sf_dom"/>
</dbReference>
<dbReference type="Pfam" id="PF03632">
    <property type="entry name" value="Glyco_hydro_65m"/>
    <property type="match status" value="1"/>
</dbReference>
<keyword evidence="8" id="KW-1185">Reference proteome</keyword>
<sequence>MTDTLLFDHFDPADERRREALMTLSNGVLSLRASAPERADGPGYPGLYLAGWYDSAERQVNGSRCHIGALVNLPAPLGLSLSLDRQQWLEPAYTHYRQCYDAERCEVRRRFGVTLGEHALDIEETRLVSYADPRLVVLRWAVTCPQPPSQLWLRSTLQASGNTLIERNLAYEGQRLAIDQHCCSEHGHSAIQAHLAGGARVVMACHTSLNTPVAWHGPAAQREGQCPWPAGGVLVIEKRILVEADDRAAHALAAAIPGEPFEQLRAAHYGAWRQPWQAARVRLTGASLQRPLDFALAHVLQTVTPLSLGRDLGFPARGWQEGYMGQIFWDELFAFPFLASHFPERARNLLAYRYRRLGAARARARAAGFKGALYPWRSTTGGEEQTPPWLYYPLSGHWVEDATWLQRHIGAAIAYDAWLLYLATGDQALLTGMAGEIILEVARCWASMARFDASRGRYVIEQVIGPDEYHSRYPGAEEPGVNNNAYTNLMAAWTLCRALQLLQQLPAAAAAELCGRLALEAAELALWEQVSRQLYLPYDEPDVLGQFEGFDQLQTPPPQWLQKQRPRLDWMLEAQGDSTDRYQLTKQPDVLTLLHLLPPHEIRELLAHLGYPPPSDGGRRAVQYHLARITHESSLSYAVCAGAMAHIDLARSWWFFGHCLGTDIDAGSDSGTVEGVHLAAMAGTLDVLQRHYLGLRPALDGLHLYPAVPAELGEVMLRLQYRGQWLEVRWRSGELRVQLAPGSTGEVMLVHRAGRDLLVPGATWRGLYP</sequence>
<dbReference type="InterPro" id="IPR008928">
    <property type="entry name" value="6-hairpin_glycosidase_sf"/>
</dbReference>
<dbReference type="RefSeq" id="WP_190424657.1">
    <property type="nucleotide sequence ID" value="NZ_JAAOCA010000034.1"/>
</dbReference>
<accession>A0ABR7Z7I3</accession>
<dbReference type="GO" id="GO:0016787">
    <property type="term" value="F:hydrolase activity"/>
    <property type="evidence" value="ECO:0007669"/>
    <property type="project" value="UniProtKB-KW"/>
</dbReference>
<feature type="domain" description="Glycoside hydrolase family 65 C-terminal" evidence="5">
    <location>
        <begin position="695"/>
        <end position="746"/>
    </location>
</feature>
<dbReference type="Gene3D" id="2.60.420.10">
    <property type="entry name" value="Maltose phosphorylase, domain 3"/>
    <property type="match status" value="1"/>
</dbReference>
<evidence type="ECO:0000313" key="7">
    <source>
        <dbReference type="EMBL" id="MBD1601409.1"/>
    </source>
</evidence>
<dbReference type="Gene3D" id="1.50.10.10">
    <property type="match status" value="1"/>
</dbReference>
<dbReference type="Pfam" id="PF03633">
    <property type="entry name" value="Glyco_hydro_65C"/>
    <property type="match status" value="1"/>
</dbReference>
<keyword evidence="7" id="KW-0378">Hydrolase</keyword>
<protein>
    <submittedName>
        <fullName evidence="7">Glycoside hydrolase family 65 protein</fullName>
    </submittedName>
</protein>
<feature type="domain" description="Glycoside hydrolase family 65 central catalytic" evidence="4">
    <location>
        <begin position="294"/>
        <end position="685"/>
    </location>
</feature>
<organism evidence="7 8">
    <name type="scientific">Pseudomonas typographi</name>
    <dbReference type="NCBI Taxonomy" id="2715964"/>
    <lineage>
        <taxon>Bacteria</taxon>
        <taxon>Pseudomonadati</taxon>
        <taxon>Pseudomonadota</taxon>
        <taxon>Gammaproteobacteria</taxon>
        <taxon>Pseudomonadales</taxon>
        <taxon>Pseudomonadaceae</taxon>
        <taxon>Pseudomonas</taxon>
    </lineage>
</organism>
<dbReference type="Pfam" id="PF03636">
    <property type="entry name" value="Glyco_hydro_65N"/>
    <property type="match status" value="1"/>
</dbReference>
<reference evidence="7 8" key="1">
    <citation type="journal article" date="2020" name="Insects">
        <title>Bacteria Belonging to Pseudomonas typographi sp. nov. from the Bark Beetle Ips typographus Have Genomic Potential to Aid in the Host Ecology.</title>
        <authorList>
            <person name="Peral-Aranega E."/>
            <person name="Saati-Santamaria Z."/>
            <person name="Kolarik M."/>
            <person name="Rivas R."/>
            <person name="Garcia-Fraile P."/>
        </authorList>
    </citation>
    <scope>NUCLEOTIDE SEQUENCE [LARGE SCALE GENOMIC DNA]</scope>
    <source>
        <strain evidence="7 8">CA3A</strain>
    </source>
</reference>
<evidence type="ECO:0000256" key="1">
    <source>
        <dbReference type="ARBA" id="ARBA00006768"/>
    </source>
</evidence>
<feature type="domain" description="Glycoside hydrolase family 65 N-terminal" evidence="6">
    <location>
        <begin position="8"/>
        <end position="242"/>
    </location>
</feature>
<dbReference type="EMBL" id="JAAOCA010000034">
    <property type="protein sequence ID" value="MBD1601409.1"/>
    <property type="molecule type" value="Genomic_DNA"/>
</dbReference>
<dbReference type="InterPro" id="IPR037018">
    <property type="entry name" value="GH65_N"/>
</dbReference>
<name>A0ABR7Z7I3_9PSED</name>
<dbReference type="Gene3D" id="2.70.98.40">
    <property type="entry name" value="Glycoside hydrolase, family 65, N-terminal domain"/>
    <property type="match status" value="1"/>
</dbReference>
<evidence type="ECO:0000256" key="3">
    <source>
        <dbReference type="ARBA" id="ARBA00022679"/>
    </source>
</evidence>
<dbReference type="PANTHER" id="PTHR11051:SF8">
    <property type="entry name" value="PROTEIN-GLUCOSYLGALACTOSYLHYDROXYLYSINE GLUCOSIDASE"/>
    <property type="match status" value="1"/>
</dbReference>
<dbReference type="InterPro" id="IPR005196">
    <property type="entry name" value="Glyco_hydro_65_N"/>
</dbReference>
<evidence type="ECO:0000313" key="8">
    <source>
        <dbReference type="Proteomes" id="UP000805841"/>
    </source>
</evidence>
<dbReference type="SUPFAM" id="SSF74650">
    <property type="entry name" value="Galactose mutarotase-like"/>
    <property type="match status" value="1"/>
</dbReference>
<evidence type="ECO:0000259" key="6">
    <source>
        <dbReference type="Pfam" id="PF03636"/>
    </source>
</evidence>
<comment type="caution">
    <text evidence="7">The sequence shown here is derived from an EMBL/GenBank/DDBJ whole genome shotgun (WGS) entry which is preliminary data.</text>
</comment>
<evidence type="ECO:0000259" key="4">
    <source>
        <dbReference type="Pfam" id="PF03632"/>
    </source>
</evidence>
<gene>
    <name evidence="7" type="ORF">HAQ05_22290</name>
</gene>
<evidence type="ECO:0000256" key="2">
    <source>
        <dbReference type="ARBA" id="ARBA00022676"/>
    </source>
</evidence>
<dbReference type="InterPro" id="IPR005195">
    <property type="entry name" value="Glyco_hydro_65_M"/>
</dbReference>
<dbReference type="Proteomes" id="UP000805841">
    <property type="component" value="Unassembled WGS sequence"/>
</dbReference>
<dbReference type="SUPFAM" id="SSF48208">
    <property type="entry name" value="Six-hairpin glycosidases"/>
    <property type="match status" value="1"/>
</dbReference>
<dbReference type="InterPro" id="IPR012341">
    <property type="entry name" value="6hp_glycosidase-like_sf"/>
</dbReference>
<dbReference type="InterPro" id="IPR017045">
    <property type="entry name" value="Malt_Pase/Glycosyl_Hdrlase"/>
</dbReference>
<evidence type="ECO:0000259" key="5">
    <source>
        <dbReference type="Pfam" id="PF03633"/>
    </source>
</evidence>
<comment type="similarity">
    <text evidence="1">Belongs to the glycosyl hydrolase 65 family.</text>
</comment>
<dbReference type="InterPro" id="IPR005194">
    <property type="entry name" value="Glyco_hydro_65_C"/>
</dbReference>
<keyword evidence="3" id="KW-0808">Transferase</keyword>
<dbReference type="PIRSF" id="PIRSF036289">
    <property type="entry name" value="Glycosyl_hydrolase_malt_phosph"/>
    <property type="match status" value="1"/>
</dbReference>